<feature type="transmembrane region" description="Helical" evidence="1">
    <location>
        <begin position="166"/>
        <end position="187"/>
    </location>
</feature>
<accession>A0ABU0Z1R2</accession>
<feature type="transmembrane region" description="Helical" evidence="1">
    <location>
        <begin position="234"/>
        <end position="252"/>
    </location>
</feature>
<dbReference type="Proteomes" id="UP001235133">
    <property type="component" value="Unassembled WGS sequence"/>
</dbReference>
<evidence type="ECO:0008006" key="4">
    <source>
        <dbReference type="Google" id="ProtNLM"/>
    </source>
</evidence>
<feature type="transmembrane region" description="Helical" evidence="1">
    <location>
        <begin position="30"/>
        <end position="47"/>
    </location>
</feature>
<keyword evidence="1" id="KW-1133">Transmembrane helix</keyword>
<reference evidence="2 3" key="1">
    <citation type="submission" date="2023-08" db="EMBL/GenBank/DDBJ databases">
        <title>Microbacterium psychrotolerans sp. nov., a psychrotolerant bacterium isolated from soil in Heilongjiang Province, China.</title>
        <authorList>
            <person name="An P."/>
            <person name="Zhao D."/>
            <person name="Xiang H."/>
        </authorList>
    </citation>
    <scope>NUCLEOTIDE SEQUENCE [LARGE SCALE GENOMIC DNA]</scope>
    <source>
        <strain evidence="2 3">QXD-8</strain>
    </source>
</reference>
<organism evidence="2 3">
    <name type="scientific">Microbacterium psychrotolerans</name>
    <dbReference type="NCBI Taxonomy" id="3068321"/>
    <lineage>
        <taxon>Bacteria</taxon>
        <taxon>Bacillati</taxon>
        <taxon>Actinomycetota</taxon>
        <taxon>Actinomycetes</taxon>
        <taxon>Micrococcales</taxon>
        <taxon>Microbacteriaceae</taxon>
        <taxon>Microbacterium</taxon>
    </lineage>
</organism>
<keyword evidence="1" id="KW-0472">Membrane</keyword>
<feature type="transmembrane region" description="Helical" evidence="1">
    <location>
        <begin position="199"/>
        <end position="222"/>
    </location>
</feature>
<dbReference type="RefSeq" id="WP_308868059.1">
    <property type="nucleotide sequence ID" value="NZ_JAVFWO010000003.1"/>
</dbReference>
<keyword evidence="3" id="KW-1185">Reference proteome</keyword>
<proteinExistence type="predicted"/>
<protein>
    <recommendedName>
        <fullName evidence="4">PH domain-containing protein</fullName>
    </recommendedName>
</protein>
<evidence type="ECO:0000313" key="2">
    <source>
        <dbReference type="EMBL" id="MDQ7878514.1"/>
    </source>
</evidence>
<gene>
    <name evidence="2" type="ORF">Q9R08_11055</name>
</gene>
<sequence length="253" mass="27505">MTIMNLLASAVLAGGGVALALAAVEAGTTWLLVLSAALAAAGLWMMARSAMMRISYDSETLRVVGLFRSHRIPRTAVLEIERWDLERPMVRWVLPGSADQWTALSPLALKSSPFLPRSMYLRRHRFLAQLRLWAPDASTDDVRPGFRTRSIAAIGRVAVAVWESPALRVVLALALTATAAASWLLGWNETMAVVEGRAGFSRGVVLGVFFAGFALEGAYLLLPLKRRRPRVWHVILGAILAPLVALLLIAVFG</sequence>
<evidence type="ECO:0000256" key="1">
    <source>
        <dbReference type="SAM" id="Phobius"/>
    </source>
</evidence>
<evidence type="ECO:0000313" key="3">
    <source>
        <dbReference type="Proteomes" id="UP001235133"/>
    </source>
</evidence>
<dbReference type="EMBL" id="JAVFWO010000003">
    <property type="protein sequence ID" value="MDQ7878514.1"/>
    <property type="molecule type" value="Genomic_DNA"/>
</dbReference>
<name>A0ABU0Z1R2_9MICO</name>
<keyword evidence="1" id="KW-0812">Transmembrane</keyword>
<comment type="caution">
    <text evidence="2">The sequence shown here is derived from an EMBL/GenBank/DDBJ whole genome shotgun (WGS) entry which is preliminary data.</text>
</comment>